<dbReference type="Proteomes" id="UP000627446">
    <property type="component" value="Unassembled WGS sequence"/>
</dbReference>
<dbReference type="RefSeq" id="WP_186914910.1">
    <property type="nucleotide sequence ID" value="NZ_JACOFZ010000001.1"/>
</dbReference>
<keyword evidence="3" id="KW-1185">Reference proteome</keyword>
<accession>A0A923HMN3</accession>
<proteinExistence type="predicted"/>
<dbReference type="Pfam" id="PF10978">
    <property type="entry name" value="DUF2785"/>
    <property type="match status" value="1"/>
</dbReference>
<dbReference type="AlphaFoldDB" id="A0A923HMN3"/>
<organism evidence="2 3">
    <name type="scientific">Undibacterium nitidum</name>
    <dbReference type="NCBI Taxonomy" id="2762298"/>
    <lineage>
        <taxon>Bacteria</taxon>
        <taxon>Pseudomonadati</taxon>
        <taxon>Pseudomonadota</taxon>
        <taxon>Betaproteobacteria</taxon>
        <taxon>Burkholderiales</taxon>
        <taxon>Oxalobacteraceae</taxon>
        <taxon>Undibacterium</taxon>
    </lineage>
</organism>
<protein>
    <submittedName>
        <fullName evidence="2">DUF2785 domain-containing protein</fullName>
    </submittedName>
</protein>
<evidence type="ECO:0000313" key="3">
    <source>
        <dbReference type="Proteomes" id="UP000627446"/>
    </source>
</evidence>
<feature type="chain" id="PRO_5038115487" evidence="1">
    <location>
        <begin position="24"/>
        <end position="301"/>
    </location>
</feature>
<feature type="signal peptide" evidence="1">
    <location>
        <begin position="1"/>
        <end position="23"/>
    </location>
</feature>
<sequence length="301" mass="34715">MPTRLILSLLVFGTLAFPDSAWSAEPCSPLGMKPQALKELRQQQWQLSDHRQRQQLAKAMLACLASPDPIMRDEIAFESLSFWMRGKLLDVDTIRHISEQLQQQLSTNQITKHHDFARPFAALVLAEVARVDRVTPFMTELERNHMVKQAATFLSTVNDYRGYDEKQGWRHGVAHGADWMLQLSLNPALTAAHHQLMLEALATQIKTDQHFYQYGESERLMMPVLYLALRSPIDQAAWQQWFEMLLQTELDLKKTTQKSLARRHNLQAFCNVLYVNVQESKKAELQEKLLLPLISTIKKLN</sequence>
<evidence type="ECO:0000256" key="1">
    <source>
        <dbReference type="SAM" id="SignalP"/>
    </source>
</evidence>
<reference evidence="2" key="1">
    <citation type="submission" date="2020-08" db="EMBL/GenBank/DDBJ databases">
        <title>Novel species isolated from subtropical streams in China.</title>
        <authorList>
            <person name="Lu H."/>
        </authorList>
    </citation>
    <scope>NUCLEOTIDE SEQUENCE</scope>
    <source>
        <strain evidence="2">LX22W</strain>
    </source>
</reference>
<gene>
    <name evidence="2" type="ORF">H8K36_04370</name>
</gene>
<comment type="caution">
    <text evidence="2">The sequence shown here is derived from an EMBL/GenBank/DDBJ whole genome shotgun (WGS) entry which is preliminary data.</text>
</comment>
<keyword evidence="1" id="KW-0732">Signal</keyword>
<dbReference type="InterPro" id="IPR021247">
    <property type="entry name" value="DUF2785"/>
</dbReference>
<evidence type="ECO:0000313" key="2">
    <source>
        <dbReference type="EMBL" id="MBC3880596.1"/>
    </source>
</evidence>
<name>A0A923HMN3_9BURK</name>
<dbReference type="EMBL" id="JACOFZ010000001">
    <property type="protein sequence ID" value="MBC3880596.1"/>
    <property type="molecule type" value="Genomic_DNA"/>
</dbReference>